<keyword evidence="1" id="KW-0472">Membrane</keyword>
<evidence type="ECO:0000313" key="3">
    <source>
        <dbReference type="Proteomes" id="UP000321548"/>
    </source>
</evidence>
<dbReference type="EMBL" id="VDUY01000010">
    <property type="protein sequence ID" value="TXL62466.1"/>
    <property type="molecule type" value="Genomic_DNA"/>
</dbReference>
<proteinExistence type="predicted"/>
<dbReference type="OrthoDB" id="6637751at2"/>
<evidence type="ECO:0000313" key="2">
    <source>
        <dbReference type="EMBL" id="TXL62466.1"/>
    </source>
</evidence>
<dbReference type="Proteomes" id="UP000321548">
    <property type="component" value="Unassembled WGS sequence"/>
</dbReference>
<protein>
    <submittedName>
        <fullName evidence="2">Uncharacterized protein</fullName>
    </submittedName>
</protein>
<organism evidence="2 3">
    <name type="scientific">Zeimonas arvi</name>
    <dbReference type="NCBI Taxonomy" id="2498847"/>
    <lineage>
        <taxon>Bacteria</taxon>
        <taxon>Pseudomonadati</taxon>
        <taxon>Pseudomonadota</taxon>
        <taxon>Betaproteobacteria</taxon>
        <taxon>Burkholderiales</taxon>
        <taxon>Burkholderiaceae</taxon>
        <taxon>Zeimonas</taxon>
    </lineage>
</organism>
<dbReference type="RefSeq" id="WP_147705906.1">
    <property type="nucleotide sequence ID" value="NZ_VDUY01000010.1"/>
</dbReference>
<feature type="transmembrane region" description="Helical" evidence="1">
    <location>
        <begin position="6"/>
        <end position="27"/>
    </location>
</feature>
<comment type="caution">
    <text evidence="2">The sequence shown here is derived from an EMBL/GenBank/DDBJ whole genome shotgun (WGS) entry which is preliminary data.</text>
</comment>
<feature type="transmembrane region" description="Helical" evidence="1">
    <location>
        <begin position="167"/>
        <end position="189"/>
    </location>
</feature>
<accession>A0A5C8NMV0</accession>
<reference evidence="2 3" key="1">
    <citation type="submission" date="2019-06" db="EMBL/GenBank/DDBJ databases">
        <title>Quisquiliibacterium sp. nov., isolated from a maize field.</title>
        <authorList>
            <person name="Lin S.-Y."/>
            <person name="Tsai C.-F."/>
            <person name="Young C.-C."/>
        </authorList>
    </citation>
    <scope>NUCLEOTIDE SEQUENCE [LARGE SCALE GENOMIC DNA]</scope>
    <source>
        <strain evidence="2 3">CC-CFT501</strain>
    </source>
</reference>
<keyword evidence="1" id="KW-1133">Transmembrane helix</keyword>
<sequence length="203" mass="23030">MNFIQIYGKEIFALLVPVVGWLLGTYFRTRARLEVAQPHRFTFNVQQPLVDQDGNVVKPTQVVDTKSMLIRNAGRDTATRVELVFNWKPMCINIWPARHAVEHIEPDNRYVLVFESLAPGEFLGCEILAVNQNLPDLITVRSDQCVAKTIEMYPQPILSTFTRRMSVAFFTIGLATSVYLATVLIQFLVLGTPVVLPELPEIR</sequence>
<keyword evidence="1" id="KW-0812">Transmembrane</keyword>
<keyword evidence="3" id="KW-1185">Reference proteome</keyword>
<gene>
    <name evidence="2" type="ORF">FHP08_18050</name>
</gene>
<name>A0A5C8NMV0_9BURK</name>
<evidence type="ECO:0000256" key="1">
    <source>
        <dbReference type="SAM" id="Phobius"/>
    </source>
</evidence>
<dbReference type="AlphaFoldDB" id="A0A5C8NMV0"/>